<evidence type="ECO:0000313" key="3">
    <source>
        <dbReference type="EMBL" id="OSQ36743.1"/>
    </source>
</evidence>
<sequence length="267" mass="29211">MNLAFKIGLALFLVLGSAIAMTTVLNFLRFDQTLHHLLAQRLTVVLSETQRDIVSGLDLGLRIENMENLDAMLGRRLGMSSDIQAIQVLDCNGSVIESRTPPGLSASVATIPFTPAPEDQWQSFDGNRAIAGTLLRDSVGQCAGYIRLIADISEATAKLSHASTKMWQAALFGMGAIIPVLIVLFILMRRRHRVFVELNEDFERALDGQPPRVPAHDGDVLTAGEMSMISLYRDMRDQLSKTSPNETSASDADSSFVDDQDHKGKNA</sequence>
<dbReference type="STRING" id="1293891.TMES_16835"/>
<keyword evidence="2" id="KW-1133">Transmembrane helix</keyword>
<protein>
    <submittedName>
        <fullName evidence="3">Uncharacterized protein</fullName>
    </submittedName>
</protein>
<dbReference type="OrthoDB" id="7348517at2"/>
<dbReference type="AlphaFoldDB" id="A0A1Y2KX10"/>
<feature type="transmembrane region" description="Helical" evidence="2">
    <location>
        <begin position="166"/>
        <end position="187"/>
    </location>
</feature>
<accession>A0A1Y2KX10</accession>
<keyword evidence="2" id="KW-0472">Membrane</keyword>
<keyword evidence="4" id="KW-1185">Reference proteome</keyword>
<organism evidence="3 4">
    <name type="scientific">Thalassospira mesophila</name>
    <dbReference type="NCBI Taxonomy" id="1293891"/>
    <lineage>
        <taxon>Bacteria</taxon>
        <taxon>Pseudomonadati</taxon>
        <taxon>Pseudomonadota</taxon>
        <taxon>Alphaproteobacteria</taxon>
        <taxon>Rhodospirillales</taxon>
        <taxon>Thalassospiraceae</taxon>
        <taxon>Thalassospira</taxon>
    </lineage>
</organism>
<evidence type="ECO:0000313" key="4">
    <source>
        <dbReference type="Proteomes" id="UP000193391"/>
    </source>
</evidence>
<feature type="region of interest" description="Disordered" evidence="1">
    <location>
        <begin position="238"/>
        <end position="267"/>
    </location>
</feature>
<proteinExistence type="predicted"/>
<name>A0A1Y2KX10_9PROT</name>
<keyword evidence="2" id="KW-0812">Transmembrane</keyword>
<dbReference type="RefSeq" id="WP_085584704.1">
    <property type="nucleotide sequence ID" value="NZ_JFKA01000009.1"/>
</dbReference>
<feature type="compositionally biased region" description="Low complexity" evidence="1">
    <location>
        <begin position="248"/>
        <end position="257"/>
    </location>
</feature>
<reference evidence="3 4" key="1">
    <citation type="submission" date="2014-03" db="EMBL/GenBank/DDBJ databases">
        <title>The draft genome sequence of Thalassospira mesophila JCM 18969.</title>
        <authorList>
            <person name="Lai Q."/>
            <person name="Shao Z."/>
        </authorList>
    </citation>
    <scope>NUCLEOTIDE SEQUENCE [LARGE SCALE GENOMIC DNA]</scope>
    <source>
        <strain evidence="3 4">JCM 18969</strain>
    </source>
</reference>
<dbReference type="EMBL" id="JFKA01000009">
    <property type="protein sequence ID" value="OSQ36743.1"/>
    <property type="molecule type" value="Genomic_DNA"/>
</dbReference>
<comment type="caution">
    <text evidence="3">The sequence shown here is derived from an EMBL/GenBank/DDBJ whole genome shotgun (WGS) entry which is preliminary data.</text>
</comment>
<dbReference type="Proteomes" id="UP000193391">
    <property type="component" value="Unassembled WGS sequence"/>
</dbReference>
<evidence type="ECO:0000256" key="2">
    <source>
        <dbReference type="SAM" id="Phobius"/>
    </source>
</evidence>
<evidence type="ECO:0000256" key="1">
    <source>
        <dbReference type="SAM" id="MobiDB-lite"/>
    </source>
</evidence>
<gene>
    <name evidence="3" type="ORF">TMES_16835</name>
</gene>